<sequence length="110" mass="11736">MLSTAPPLRQDFSNSIKLSQVSKPEIQSTSTQEPYRSSESEAGGVSDSASDINITSSGLLLLKTTAEALEEFRSYREMKELLLRKGSGSLITPADVGHVSETADKGGIGF</sequence>
<comment type="caution">
    <text evidence="2">The sequence shown here is derived from an EMBL/GenBank/DDBJ whole genome shotgun (WGS) entry which is preliminary data.</text>
</comment>
<keyword evidence="3" id="KW-1185">Reference proteome</keyword>
<dbReference type="Proteomes" id="UP000195402">
    <property type="component" value="Unassembled WGS sequence"/>
</dbReference>
<organism evidence="2 3">
    <name type="scientific">Macleaya cordata</name>
    <name type="common">Five-seeded plume-poppy</name>
    <name type="synonym">Bocconia cordata</name>
    <dbReference type="NCBI Taxonomy" id="56857"/>
    <lineage>
        <taxon>Eukaryota</taxon>
        <taxon>Viridiplantae</taxon>
        <taxon>Streptophyta</taxon>
        <taxon>Embryophyta</taxon>
        <taxon>Tracheophyta</taxon>
        <taxon>Spermatophyta</taxon>
        <taxon>Magnoliopsida</taxon>
        <taxon>Ranunculales</taxon>
        <taxon>Papaveraceae</taxon>
        <taxon>Papaveroideae</taxon>
        <taxon>Macleaya</taxon>
    </lineage>
</organism>
<reference evidence="2 3" key="1">
    <citation type="journal article" date="2017" name="Mol. Plant">
        <title>The Genome of Medicinal Plant Macleaya cordata Provides New Insights into Benzylisoquinoline Alkaloids Metabolism.</title>
        <authorList>
            <person name="Liu X."/>
            <person name="Liu Y."/>
            <person name="Huang P."/>
            <person name="Ma Y."/>
            <person name="Qing Z."/>
            <person name="Tang Q."/>
            <person name="Cao H."/>
            <person name="Cheng P."/>
            <person name="Zheng Y."/>
            <person name="Yuan Z."/>
            <person name="Zhou Y."/>
            <person name="Liu J."/>
            <person name="Tang Z."/>
            <person name="Zhuo Y."/>
            <person name="Zhang Y."/>
            <person name="Yu L."/>
            <person name="Huang J."/>
            <person name="Yang P."/>
            <person name="Peng Q."/>
            <person name="Zhang J."/>
            <person name="Jiang W."/>
            <person name="Zhang Z."/>
            <person name="Lin K."/>
            <person name="Ro D.K."/>
            <person name="Chen X."/>
            <person name="Xiong X."/>
            <person name="Shang Y."/>
            <person name="Huang S."/>
            <person name="Zeng J."/>
        </authorList>
    </citation>
    <scope>NUCLEOTIDE SEQUENCE [LARGE SCALE GENOMIC DNA]</scope>
    <source>
        <strain evidence="3">cv. BLH2017</strain>
        <tissue evidence="2">Root</tissue>
    </source>
</reference>
<accession>A0A200PV49</accession>
<name>A0A200PV49_MACCD</name>
<dbReference type="OrthoDB" id="70161at2759"/>
<protein>
    <submittedName>
        <fullName evidence="2">Uncharacterized protein</fullName>
    </submittedName>
</protein>
<evidence type="ECO:0000256" key="1">
    <source>
        <dbReference type="SAM" id="MobiDB-lite"/>
    </source>
</evidence>
<evidence type="ECO:0000313" key="2">
    <source>
        <dbReference type="EMBL" id="OVA02089.1"/>
    </source>
</evidence>
<dbReference type="AlphaFoldDB" id="A0A200PV49"/>
<feature type="compositionally biased region" description="Polar residues" evidence="1">
    <location>
        <begin position="11"/>
        <end position="37"/>
    </location>
</feature>
<dbReference type="InParanoid" id="A0A200PV49"/>
<dbReference type="OMA" id="AHMYSAM"/>
<proteinExistence type="predicted"/>
<feature type="region of interest" description="Disordered" evidence="1">
    <location>
        <begin position="1"/>
        <end position="51"/>
    </location>
</feature>
<dbReference type="STRING" id="56857.A0A200PV49"/>
<gene>
    <name evidence="2" type="ORF">BVC80_1263g27</name>
</gene>
<dbReference type="EMBL" id="MVGT01003982">
    <property type="protein sequence ID" value="OVA02089.1"/>
    <property type="molecule type" value="Genomic_DNA"/>
</dbReference>
<evidence type="ECO:0000313" key="3">
    <source>
        <dbReference type="Proteomes" id="UP000195402"/>
    </source>
</evidence>